<feature type="region of interest" description="Disordered" evidence="1">
    <location>
        <begin position="306"/>
        <end position="329"/>
    </location>
</feature>
<dbReference type="Gene3D" id="2.40.160.50">
    <property type="entry name" value="membrane protein fhac: a member of the omp85/tpsb transporter family"/>
    <property type="match status" value="1"/>
</dbReference>
<sequence>MLWEKAPNSKSHFMGEGDRSDHVKNHPEGTSDRLTKGGWSNGPIDQASQAKQRRSRGKTEAKKRRTQDETMFAYFLKGVSRCQDRADVVHLSKKLLQNMHLLDTKEISLCLNKLSKAPFEDKAFWENVCRVITTTDVGVLRKFKCLRGVQQGGDAATAAVREETVGNASDGEAHRGDPHCANTPRKDKLLYHFTMEELCLVLNALAKVNVRNDEILKLASQKIMREFQMNRHVVNTIKAIGSFGVATPASSHGGGSHEGGWDPMGQALHNVCHNYDRVSRNLTERDISVLIRVLLTRGGHVSGGHVRGSHVGGNQFGSSQAGGNRSGEEASRTAGALIERLISSVKKINHISEQSIALILNACTKSSVKNKSLLDILKIIIILKLKKDKNKCSDIFVSSVTHSYSSFAYRDRVLYNAIAEYVCANLDGVNVKALVIILNSYVNVGIINVRLFNAALGKLARREVVNGLSNQCTSNVVTVVTKAYRYLCEEKARFLLGLVKARLRREFARTGGSGTEEGGKGKRGTGESATPHYATPRSPTQPRRSAFLEGFLTKHLTNLLNNLSKLNHADANLFALFSHLILKKEKENEKEKEKGNEINKLDFLNITSAYARFGYVHPGIYQLIRRHAKRHLEDPNLKYVEFINMFTSLATFSLMEGNGKIERWEDRCSGDYRSGDRWRGAPPGQFSQIIRAMMELLRGGANRQGSPPGDEAANGGIHLNGAGANCPHPEHHARIYSRRNIIDNLSAKHTCCILATMSKLGTHDWQIYEQCLRNIKKKIFKMDSRSLTMYLLYVSKFGLTPDRYIRALLSSSFKVVHLQRGKTSVPDAGEDQRDLLGKMSTLCTQLQTEDLVNAVYIVRSLIKNDPHYRGSAYVMCAYLEGIYSGVQGTSGGVAGGVSPSGVQSSTPRGTPYKREADQNIIHIGEAQADDPTVAALLSGRKLNTQTACILMNTLAFINTHIRLPSGRYAKIVSYLLLFSLRFLVDRLNLRRPLRELLYEGTPQRESMQLSDDQSASQKERDIKSVVRGKIDSASIRQINMTILMIFHLGSLNPFCYSPQWEVTNLASYPLRLLQYVLFFLKFSPLAPFERYTSVYNSVGNRRKLTNYCGEQKLTSVQVHVEGVKKVKGEKLNFLFEGIKKSETLEGLFLQISKCNEQIHRLNVFAGAPLINLRSLTETDVEVKYTLRERTNSYAIGTNVNNRGEVTADLEMNLPYVLKTINSLQLKANVSSLYTNNFALRLVIPQVSSLANFNLIFEGDLSNVSNTQQGSYTVKSNSLRTFLVGRRHTLIWDVNFNTLFQRISRGYIPSESLLKLPGRYVKHTLRHVYTWDALFYGWPREAAPPPYEEAPNQHTDDGRDNPFHPVEHTNYPTEGHFYQMESELSLPFCEAKFFKNHLHYLFVKRLRKNVLTYVSFTNGVKHDFDKAAPYQLGAFHFSGSIGSSLTFRGFEHNSIGHADQGYKFDRKKGDYQICYNYLGANFITSFQFLLKYICKLPSVNPILFFYVQVGRLGNHLFPSFDQLRRDMRVSTGVGLMAYIQKNVSLEVFFNFPLLRHWNDRTRCFQVGLSFRGML</sequence>
<feature type="region of interest" description="Disordered" evidence="1">
    <location>
        <begin position="1"/>
        <end position="65"/>
    </location>
</feature>
<feature type="compositionally biased region" description="Gly residues" evidence="1">
    <location>
        <begin position="306"/>
        <end position="315"/>
    </location>
</feature>
<feature type="compositionally biased region" description="Basic residues" evidence="1">
    <location>
        <begin position="51"/>
        <end position="65"/>
    </location>
</feature>
<evidence type="ECO:0000313" key="3">
    <source>
        <dbReference type="Proteomes" id="UP000053776"/>
    </source>
</evidence>
<dbReference type="OrthoDB" id="372093at2759"/>
<dbReference type="Proteomes" id="UP000053776">
    <property type="component" value="Unassembled WGS sequence"/>
</dbReference>
<evidence type="ECO:0000313" key="2">
    <source>
        <dbReference type="EMBL" id="KMZ92232.1"/>
    </source>
</evidence>
<reference evidence="2 3" key="1">
    <citation type="submission" date="2011-08" db="EMBL/GenBank/DDBJ databases">
        <title>The Genome Sequence of Plasmodium vivax Mauritania I.</title>
        <authorList>
            <consortium name="The Broad Institute Genome Sequencing Platform"/>
            <consortium name="The Broad Institute Genome Sequencing Center for Infectious Disease"/>
            <person name="Neafsey D."/>
            <person name="Carlton J."/>
            <person name="Barnwell J."/>
            <person name="Collins W."/>
            <person name="Escalante A."/>
            <person name="Mullikin J."/>
            <person name="Saul A."/>
            <person name="Guigo R."/>
            <person name="Camara F."/>
            <person name="Young S.K."/>
            <person name="Zeng Q."/>
            <person name="Gargeya S."/>
            <person name="Fitzgerald M."/>
            <person name="Haas B."/>
            <person name="Abouelleil A."/>
            <person name="Alvarado L."/>
            <person name="Arachchi H.M."/>
            <person name="Berlin A."/>
            <person name="Brown A."/>
            <person name="Chapman S.B."/>
            <person name="Chen Z."/>
            <person name="Dunbar C."/>
            <person name="Freedman E."/>
            <person name="Gearin G."/>
            <person name="Gellesch M."/>
            <person name="Goldberg J."/>
            <person name="Griggs A."/>
            <person name="Gujja S."/>
            <person name="Heiman D."/>
            <person name="Howarth C."/>
            <person name="Larson L."/>
            <person name="Lui A."/>
            <person name="MacDonald P.J.P."/>
            <person name="Montmayeur A."/>
            <person name="Murphy C."/>
            <person name="Neiman D."/>
            <person name="Pearson M."/>
            <person name="Priest M."/>
            <person name="Roberts A."/>
            <person name="Saif S."/>
            <person name="Shea T."/>
            <person name="Shenoy N."/>
            <person name="Sisk P."/>
            <person name="Stolte C."/>
            <person name="Sykes S."/>
            <person name="Wortman J."/>
            <person name="Nusbaum C."/>
            <person name="Birren B."/>
        </authorList>
    </citation>
    <scope>NUCLEOTIDE SEQUENCE [LARGE SCALE GENOMIC DNA]</scope>
    <source>
        <strain evidence="2 3">Mauritania I</strain>
    </source>
</reference>
<dbReference type="EMBL" id="KQ235070">
    <property type="protein sequence ID" value="KMZ92232.1"/>
    <property type="molecule type" value="Genomic_DNA"/>
</dbReference>
<protein>
    <submittedName>
        <fullName evidence="2">Uncharacterized protein</fullName>
    </submittedName>
</protein>
<evidence type="ECO:0000256" key="1">
    <source>
        <dbReference type="SAM" id="MobiDB-lite"/>
    </source>
</evidence>
<feature type="region of interest" description="Disordered" evidence="1">
    <location>
        <begin position="510"/>
        <end position="543"/>
    </location>
</feature>
<proteinExistence type="predicted"/>
<feature type="compositionally biased region" description="Basic and acidic residues" evidence="1">
    <location>
        <begin position="1353"/>
        <end position="1365"/>
    </location>
</feature>
<feature type="compositionally biased region" description="Basic and acidic residues" evidence="1">
    <location>
        <begin position="13"/>
        <end position="35"/>
    </location>
</feature>
<organism evidence="2 3">
    <name type="scientific">Plasmodium vivax Mauritania I</name>
    <dbReference type="NCBI Taxonomy" id="1035515"/>
    <lineage>
        <taxon>Eukaryota</taxon>
        <taxon>Sar</taxon>
        <taxon>Alveolata</taxon>
        <taxon>Apicomplexa</taxon>
        <taxon>Aconoidasida</taxon>
        <taxon>Haemosporida</taxon>
        <taxon>Plasmodiidae</taxon>
        <taxon>Plasmodium</taxon>
        <taxon>Plasmodium (Plasmodium)</taxon>
    </lineage>
</organism>
<gene>
    <name evidence="2" type="ORF">PVMG_02220</name>
</gene>
<name>A0A0J9TC34_PLAVI</name>
<feature type="region of interest" description="Disordered" evidence="1">
    <location>
        <begin position="1345"/>
        <end position="1365"/>
    </location>
</feature>
<accession>A0A0J9TC34</accession>